<evidence type="ECO:0000313" key="1">
    <source>
        <dbReference type="EMBL" id="PJZ49307.1"/>
    </source>
</evidence>
<dbReference type="AlphaFoldDB" id="A0A2M9YCN0"/>
<organism evidence="1 2">
    <name type="scientific">Leptospira saintgironsiae</name>
    <dbReference type="NCBI Taxonomy" id="2023183"/>
    <lineage>
        <taxon>Bacteria</taxon>
        <taxon>Pseudomonadati</taxon>
        <taxon>Spirochaetota</taxon>
        <taxon>Spirochaetia</taxon>
        <taxon>Leptospirales</taxon>
        <taxon>Leptospiraceae</taxon>
        <taxon>Leptospira</taxon>
    </lineage>
</organism>
<dbReference type="Proteomes" id="UP000231926">
    <property type="component" value="Unassembled WGS sequence"/>
</dbReference>
<proteinExistence type="predicted"/>
<keyword evidence="2" id="KW-1185">Reference proteome</keyword>
<accession>A0A2M9YCN0</accession>
<name>A0A2M9YCN0_9LEPT</name>
<protein>
    <submittedName>
        <fullName evidence="1">Uncharacterized protein</fullName>
    </submittedName>
</protein>
<gene>
    <name evidence="1" type="ORF">CH362_08185</name>
</gene>
<sequence>MGEVPSSLSSEAVCIESLQCSIFDKIVIPKIPCLLQPRSAEYTLESGFDAIRNELPFFFRSGIYPAYKEKVSLGYNGSLRLEPKK</sequence>
<reference evidence="1 2" key="1">
    <citation type="submission" date="2017-07" db="EMBL/GenBank/DDBJ databases">
        <title>Leptospira spp. isolated from tropical soils.</title>
        <authorList>
            <person name="Thibeaux R."/>
            <person name="Iraola G."/>
            <person name="Ferres I."/>
            <person name="Bierque E."/>
            <person name="Girault D."/>
            <person name="Soupe-Gilbert M.-E."/>
            <person name="Picardeau M."/>
            <person name="Goarant C."/>
        </authorList>
    </citation>
    <scope>NUCLEOTIDE SEQUENCE [LARGE SCALE GENOMIC DNA]</scope>
    <source>
        <strain evidence="1 2">FH4-C-A2</strain>
    </source>
</reference>
<dbReference type="EMBL" id="NPDR01000003">
    <property type="protein sequence ID" value="PJZ49307.1"/>
    <property type="molecule type" value="Genomic_DNA"/>
</dbReference>
<comment type="caution">
    <text evidence="1">The sequence shown here is derived from an EMBL/GenBank/DDBJ whole genome shotgun (WGS) entry which is preliminary data.</text>
</comment>
<evidence type="ECO:0000313" key="2">
    <source>
        <dbReference type="Proteomes" id="UP000231926"/>
    </source>
</evidence>